<dbReference type="RefSeq" id="WP_267560168.1">
    <property type="nucleotide sequence ID" value="NZ_JAPNTZ010000001.1"/>
</dbReference>
<organism evidence="3 4">
    <name type="scientific">Paractinoplanes pyxinae</name>
    <dbReference type="NCBI Taxonomy" id="2997416"/>
    <lineage>
        <taxon>Bacteria</taxon>
        <taxon>Bacillati</taxon>
        <taxon>Actinomycetota</taxon>
        <taxon>Actinomycetes</taxon>
        <taxon>Micromonosporales</taxon>
        <taxon>Micromonosporaceae</taxon>
        <taxon>Paractinoplanes</taxon>
    </lineage>
</organism>
<evidence type="ECO:0000256" key="2">
    <source>
        <dbReference type="SAM" id="Phobius"/>
    </source>
</evidence>
<comment type="caution">
    <text evidence="3">The sequence shown here is derived from an EMBL/GenBank/DDBJ whole genome shotgun (WGS) entry which is preliminary data.</text>
</comment>
<keyword evidence="2" id="KW-0472">Membrane</keyword>
<keyword evidence="2" id="KW-1133">Transmembrane helix</keyword>
<sequence length="370" mass="40081">MTSLDELRRTLEQRADLAPDATGLVEQARAGAERIRRRNRIRAVTAVAVVVVLALAAPVVVRSYAADPPPNPAGPLTHYREPYQLTLELASSKVYFTLTHGTQGRTQILVARPKGTPKDDSGGTIAVHDPGTFDPTRLRQGEPVTVQGHPAFYVKNLEAPASAVASDGPGGSQAPYRIGTAVGWQDRSGAWVVVYEAANRAATLRLAENVRLTAPRTARAPVRFGWVPRDLPVTYFESRDIAEYGVSANVAFGDPARGGEQSDLFFPSWDAPLTVQVLPMNGIMTAWGEDYAQRQVRTIAGHKTWYLEGEVGNFPDPDGSQMLIQAGSCGITVLVDDRESIPYPALQRMVENMTFGGCDDISDWMPVVGS</sequence>
<proteinExistence type="predicted"/>
<reference evidence="3" key="1">
    <citation type="submission" date="2022-11" db="EMBL/GenBank/DDBJ databases">
        <authorList>
            <person name="Somphong A."/>
            <person name="Phongsopitanun W."/>
        </authorList>
    </citation>
    <scope>NUCLEOTIDE SEQUENCE</scope>
    <source>
        <strain evidence="3">Pm04-4</strain>
    </source>
</reference>
<evidence type="ECO:0000313" key="3">
    <source>
        <dbReference type="EMBL" id="MCY1136445.1"/>
    </source>
</evidence>
<feature type="region of interest" description="Disordered" evidence="1">
    <location>
        <begin position="112"/>
        <end position="139"/>
    </location>
</feature>
<keyword evidence="4" id="KW-1185">Reference proteome</keyword>
<dbReference type="EMBL" id="JAPNTZ010000001">
    <property type="protein sequence ID" value="MCY1136445.1"/>
    <property type="molecule type" value="Genomic_DNA"/>
</dbReference>
<evidence type="ECO:0008006" key="5">
    <source>
        <dbReference type="Google" id="ProtNLM"/>
    </source>
</evidence>
<dbReference type="Proteomes" id="UP001151002">
    <property type="component" value="Unassembled WGS sequence"/>
</dbReference>
<gene>
    <name evidence="3" type="ORF">OWR29_00430</name>
</gene>
<keyword evidence="2" id="KW-0812">Transmembrane</keyword>
<name>A0ABT4AQD5_9ACTN</name>
<accession>A0ABT4AQD5</accession>
<evidence type="ECO:0000256" key="1">
    <source>
        <dbReference type="SAM" id="MobiDB-lite"/>
    </source>
</evidence>
<evidence type="ECO:0000313" key="4">
    <source>
        <dbReference type="Proteomes" id="UP001151002"/>
    </source>
</evidence>
<feature type="transmembrane region" description="Helical" evidence="2">
    <location>
        <begin position="43"/>
        <end position="61"/>
    </location>
</feature>
<protein>
    <recommendedName>
        <fullName evidence="5">DUF4367 domain-containing protein</fullName>
    </recommendedName>
</protein>